<reference evidence="1" key="1">
    <citation type="submission" date="2017-02" db="UniProtKB">
        <authorList>
            <consortium name="WormBaseParasite"/>
        </authorList>
    </citation>
    <scope>IDENTIFICATION</scope>
</reference>
<dbReference type="WBParaSite" id="HDID_0001124501-mRNA-1">
    <property type="protein sequence ID" value="HDID_0001124501-mRNA-1"/>
    <property type="gene ID" value="HDID_0001124501"/>
</dbReference>
<sequence length="75" mass="8173">LTSQIECNEVVEVIMDSTQVLNTPAAERLSTEKQVSDSSIHAMEIEKSKNLAELSVVDDSPCTMELEEGLLAKHG</sequence>
<dbReference type="AlphaFoldDB" id="A0A0R3SZP9"/>
<organism evidence="1">
    <name type="scientific">Hymenolepis diminuta</name>
    <name type="common">Rat tapeworm</name>
    <dbReference type="NCBI Taxonomy" id="6216"/>
    <lineage>
        <taxon>Eukaryota</taxon>
        <taxon>Metazoa</taxon>
        <taxon>Spiralia</taxon>
        <taxon>Lophotrochozoa</taxon>
        <taxon>Platyhelminthes</taxon>
        <taxon>Cestoda</taxon>
        <taxon>Eucestoda</taxon>
        <taxon>Cyclophyllidea</taxon>
        <taxon>Hymenolepididae</taxon>
        <taxon>Hymenolepis</taxon>
    </lineage>
</organism>
<accession>A0A0R3SZP9</accession>
<name>A0A0R3SZP9_HYMDI</name>
<proteinExistence type="predicted"/>
<protein>
    <submittedName>
        <fullName evidence="1">BRCA2</fullName>
    </submittedName>
</protein>
<evidence type="ECO:0000313" key="1">
    <source>
        <dbReference type="WBParaSite" id="HDID_0001124501-mRNA-1"/>
    </source>
</evidence>